<feature type="region of interest" description="Disordered" evidence="1">
    <location>
        <begin position="131"/>
        <end position="169"/>
    </location>
</feature>
<dbReference type="Proteomes" id="UP000800036">
    <property type="component" value="Unassembled WGS sequence"/>
</dbReference>
<keyword evidence="3" id="KW-1185">Reference proteome</keyword>
<dbReference type="AlphaFoldDB" id="A0A6A5UR79"/>
<accession>A0A6A5UR79</accession>
<evidence type="ECO:0000256" key="1">
    <source>
        <dbReference type="SAM" id="MobiDB-lite"/>
    </source>
</evidence>
<feature type="region of interest" description="Disordered" evidence="1">
    <location>
        <begin position="284"/>
        <end position="306"/>
    </location>
</feature>
<proteinExistence type="predicted"/>
<organism evidence="2 3">
    <name type="scientific">Bimuria novae-zelandiae CBS 107.79</name>
    <dbReference type="NCBI Taxonomy" id="1447943"/>
    <lineage>
        <taxon>Eukaryota</taxon>
        <taxon>Fungi</taxon>
        <taxon>Dikarya</taxon>
        <taxon>Ascomycota</taxon>
        <taxon>Pezizomycotina</taxon>
        <taxon>Dothideomycetes</taxon>
        <taxon>Pleosporomycetidae</taxon>
        <taxon>Pleosporales</taxon>
        <taxon>Massarineae</taxon>
        <taxon>Didymosphaeriaceae</taxon>
        <taxon>Bimuria</taxon>
    </lineage>
</organism>
<protein>
    <submittedName>
        <fullName evidence="2">Uncharacterized protein</fullName>
    </submittedName>
</protein>
<feature type="region of interest" description="Disordered" evidence="1">
    <location>
        <begin position="1"/>
        <end position="101"/>
    </location>
</feature>
<evidence type="ECO:0000313" key="3">
    <source>
        <dbReference type="Proteomes" id="UP000800036"/>
    </source>
</evidence>
<dbReference type="EMBL" id="ML976729">
    <property type="protein sequence ID" value="KAF1967703.1"/>
    <property type="molecule type" value="Genomic_DNA"/>
</dbReference>
<name>A0A6A5UR79_9PLEO</name>
<dbReference type="OrthoDB" id="3800368at2759"/>
<evidence type="ECO:0000313" key="2">
    <source>
        <dbReference type="EMBL" id="KAF1967703.1"/>
    </source>
</evidence>
<feature type="compositionally biased region" description="Pro residues" evidence="1">
    <location>
        <begin position="8"/>
        <end position="18"/>
    </location>
</feature>
<feature type="compositionally biased region" description="Basic residues" evidence="1">
    <location>
        <begin position="148"/>
        <end position="169"/>
    </location>
</feature>
<feature type="compositionally biased region" description="Acidic residues" evidence="1">
    <location>
        <begin position="52"/>
        <end position="79"/>
    </location>
</feature>
<sequence length="336" mass="37605">MSSNENLPSPPANFPPDPAVLENPQDDLSVTSGVSELALGHNAAVSDPADLVQDDEVSDEQPVEEEVYEDLNDEDDYTESDTAAYQYGPDQNSDEDPDARYEELGLDRKYFNHDYYLKYHSLAPEVAAEDAAENPGQVNSSSDGAKPSPKKNSPKKNSPKKNKMVSKKSWKGIADTVEEQADAKPKKNGPVRFHEDEITWFHLFYKKIKAVINSGKEIQLPSDALLFKLFNEEFEGKVLYDSEVEPLSPHKPRHNATLHKRVGEHADAKLRNLREEVSMMLEDSVGDQLSPAPSTSPWHGPYDDGQSDELLRTDRTPKLMLLQVIEMLLLALSINF</sequence>
<gene>
    <name evidence="2" type="ORF">BU23DRAFT_658629</name>
</gene>
<reference evidence="2" key="1">
    <citation type="journal article" date="2020" name="Stud. Mycol.">
        <title>101 Dothideomycetes genomes: a test case for predicting lifestyles and emergence of pathogens.</title>
        <authorList>
            <person name="Haridas S."/>
            <person name="Albert R."/>
            <person name="Binder M."/>
            <person name="Bloem J."/>
            <person name="Labutti K."/>
            <person name="Salamov A."/>
            <person name="Andreopoulos B."/>
            <person name="Baker S."/>
            <person name="Barry K."/>
            <person name="Bills G."/>
            <person name="Bluhm B."/>
            <person name="Cannon C."/>
            <person name="Castanera R."/>
            <person name="Culley D."/>
            <person name="Daum C."/>
            <person name="Ezra D."/>
            <person name="Gonzalez J."/>
            <person name="Henrissat B."/>
            <person name="Kuo A."/>
            <person name="Liang C."/>
            <person name="Lipzen A."/>
            <person name="Lutzoni F."/>
            <person name="Magnuson J."/>
            <person name="Mondo S."/>
            <person name="Nolan M."/>
            <person name="Ohm R."/>
            <person name="Pangilinan J."/>
            <person name="Park H.-J."/>
            <person name="Ramirez L."/>
            <person name="Alfaro M."/>
            <person name="Sun H."/>
            <person name="Tritt A."/>
            <person name="Yoshinaga Y."/>
            <person name="Zwiers L.-H."/>
            <person name="Turgeon B."/>
            <person name="Goodwin S."/>
            <person name="Spatafora J."/>
            <person name="Crous P."/>
            <person name="Grigoriev I."/>
        </authorList>
    </citation>
    <scope>NUCLEOTIDE SEQUENCE</scope>
    <source>
        <strain evidence="2">CBS 107.79</strain>
    </source>
</reference>